<accession>A0A6A6KQE2</accession>
<evidence type="ECO:0000256" key="11">
    <source>
        <dbReference type="ARBA" id="ARBA00023136"/>
    </source>
</evidence>
<dbReference type="AlphaFoldDB" id="A0A6A6KQE2"/>
<keyword evidence="8" id="KW-0560">Oxidoreductase</keyword>
<keyword evidence="11" id="KW-0472">Membrane</keyword>
<organism evidence="17 18">
    <name type="scientific">Hevea brasiliensis</name>
    <name type="common">Para rubber tree</name>
    <name type="synonym">Siphonia brasiliensis</name>
    <dbReference type="NCBI Taxonomy" id="3981"/>
    <lineage>
        <taxon>Eukaryota</taxon>
        <taxon>Viridiplantae</taxon>
        <taxon>Streptophyta</taxon>
        <taxon>Embryophyta</taxon>
        <taxon>Tracheophyta</taxon>
        <taxon>Spermatophyta</taxon>
        <taxon>Magnoliopsida</taxon>
        <taxon>eudicotyledons</taxon>
        <taxon>Gunneridae</taxon>
        <taxon>Pentapetalae</taxon>
        <taxon>rosids</taxon>
        <taxon>fabids</taxon>
        <taxon>Malpighiales</taxon>
        <taxon>Euphorbiaceae</taxon>
        <taxon>Crotonoideae</taxon>
        <taxon>Micrandreae</taxon>
        <taxon>Hevea</taxon>
    </lineage>
</organism>
<comment type="cofactor">
    <cofactor evidence="1">
        <name>heme</name>
        <dbReference type="ChEBI" id="CHEBI:30413"/>
    </cofactor>
</comment>
<evidence type="ECO:0000313" key="17">
    <source>
        <dbReference type="EMBL" id="KAF2290296.1"/>
    </source>
</evidence>
<evidence type="ECO:0000256" key="15">
    <source>
        <dbReference type="ARBA" id="ARBA00042998"/>
    </source>
</evidence>
<evidence type="ECO:0000256" key="16">
    <source>
        <dbReference type="ARBA" id="ARBA00045946"/>
    </source>
</evidence>
<dbReference type="GO" id="GO:0016020">
    <property type="term" value="C:membrane"/>
    <property type="evidence" value="ECO:0007669"/>
    <property type="project" value="UniProtKB-SubCell"/>
</dbReference>
<protein>
    <recommendedName>
        <fullName evidence="12">Trans-cinnamate 4-monooxygenase</fullName>
    </recommendedName>
    <alternativeName>
        <fullName evidence="13">Cinnamic acid 4-hydroxylase</fullName>
    </alternativeName>
    <alternativeName>
        <fullName evidence="15">Cytochrome P450 73</fullName>
    </alternativeName>
    <alternativeName>
        <fullName evidence="14">Cytochrome P450C4H</fullName>
    </alternativeName>
</protein>
<evidence type="ECO:0000256" key="12">
    <source>
        <dbReference type="ARBA" id="ARBA00040090"/>
    </source>
</evidence>
<evidence type="ECO:0000256" key="6">
    <source>
        <dbReference type="ARBA" id="ARBA00022723"/>
    </source>
</evidence>
<comment type="similarity">
    <text evidence="3">Belongs to the cytochrome P450 family.</text>
</comment>
<dbReference type="GO" id="GO:0020037">
    <property type="term" value="F:heme binding"/>
    <property type="evidence" value="ECO:0007669"/>
    <property type="project" value="InterPro"/>
</dbReference>
<evidence type="ECO:0000256" key="3">
    <source>
        <dbReference type="ARBA" id="ARBA00010617"/>
    </source>
</evidence>
<keyword evidence="18" id="KW-1185">Reference proteome</keyword>
<dbReference type="Pfam" id="PF00067">
    <property type="entry name" value="p450"/>
    <property type="match status" value="1"/>
</dbReference>
<keyword evidence="9" id="KW-0408">Iron</keyword>
<comment type="subcellular location">
    <subcellularLocation>
        <location evidence="2">Membrane</location>
        <topology evidence="2">Single-pass membrane protein</topology>
    </subcellularLocation>
</comment>
<dbReference type="PANTHER" id="PTHR47948">
    <property type="entry name" value="TRANS-CINNAMATE 4-MONOOXYGENASE"/>
    <property type="match status" value="1"/>
</dbReference>
<evidence type="ECO:0000256" key="13">
    <source>
        <dbReference type="ARBA" id="ARBA00041322"/>
    </source>
</evidence>
<evidence type="ECO:0000256" key="2">
    <source>
        <dbReference type="ARBA" id="ARBA00004167"/>
    </source>
</evidence>
<evidence type="ECO:0000256" key="5">
    <source>
        <dbReference type="ARBA" id="ARBA00022692"/>
    </source>
</evidence>
<dbReference type="InterPro" id="IPR036396">
    <property type="entry name" value="Cyt_P450_sf"/>
</dbReference>
<comment type="function">
    <text evidence="16">Catalyzes the first oxidative step of the phenylpropanoid pathway in higher plants by transforming trans-cinnamate into p-coumarate. The compounds formed by this pathway are essential components for lignification, pollination, and defense against ultraviolet light, predators and pathogens.</text>
</comment>
<dbReference type="SUPFAM" id="SSF48264">
    <property type="entry name" value="Cytochrome P450"/>
    <property type="match status" value="1"/>
</dbReference>
<dbReference type="InterPro" id="IPR001128">
    <property type="entry name" value="Cyt_P450"/>
</dbReference>
<gene>
    <name evidence="17" type="ORF">GH714_009019</name>
</gene>
<keyword evidence="10" id="KW-0503">Monooxygenase</keyword>
<reference evidence="17 18" key="1">
    <citation type="journal article" date="2020" name="Mol. Plant">
        <title>The Chromosome-Based Rubber Tree Genome Provides New Insights into Spurge Genome Evolution and Rubber Biosynthesis.</title>
        <authorList>
            <person name="Liu J."/>
            <person name="Shi C."/>
            <person name="Shi C.C."/>
            <person name="Li W."/>
            <person name="Zhang Q.J."/>
            <person name="Zhang Y."/>
            <person name="Li K."/>
            <person name="Lu H.F."/>
            <person name="Shi C."/>
            <person name="Zhu S.T."/>
            <person name="Xiao Z.Y."/>
            <person name="Nan H."/>
            <person name="Yue Y."/>
            <person name="Zhu X.G."/>
            <person name="Wu Y."/>
            <person name="Hong X.N."/>
            <person name="Fan G.Y."/>
            <person name="Tong Y."/>
            <person name="Zhang D."/>
            <person name="Mao C.L."/>
            <person name="Liu Y.L."/>
            <person name="Hao S.J."/>
            <person name="Liu W.Q."/>
            <person name="Lv M.Q."/>
            <person name="Zhang H.B."/>
            <person name="Liu Y."/>
            <person name="Hu-Tang G.R."/>
            <person name="Wang J.P."/>
            <person name="Wang J.H."/>
            <person name="Sun Y.H."/>
            <person name="Ni S.B."/>
            <person name="Chen W.B."/>
            <person name="Zhang X.C."/>
            <person name="Jiao Y.N."/>
            <person name="Eichler E.E."/>
            <person name="Li G.H."/>
            <person name="Liu X."/>
            <person name="Gao L.Z."/>
        </authorList>
    </citation>
    <scope>NUCLEOTIDE SEQUENCE [LARGE SCALE GENOMIC DNA]</scope>
    <source>
        <strain evidence="18">cv. GT1</strain>
        <tissue evidence="17">Leaf</tissue>
    </source>
</reference>
<evidence type="ECO:0000256" key="7">
    <source>
        <dbReference type="ARBA" id="ARBA00022989"/>
    </source>
</evidence>
<evidence type="ECO:0000256" key="10">
    <source>
        <dbReference type="ARBA" id="ARBA00023033"/>
    </source>
</evidence>
<evidence type="ECO:0000313" key="18">
    <source>
        <dbReference type="Proteomes" id="UP000467840"/>
    </source>
</evidence>
<keyword evidence="5" id="KW-0812">Transmembrane</keyword>
<dbReference type="GO" id="GO:0016710">
    <property type="term" value="F:trans-cinnamate 4-monooxygenase activity"/>
    <property type="evidence" value="ECO:0007669"/>
    <property type="project" value="TreeGrafter"/>
</dbReference>
<evidence type="ECO:0000256" key="8">
    <source>
        <dbReference type="ARBA" id="ARBA00023002"/>
    </source>
</evidence>
<dbReference type="GO" id="GO:0009808">
    <property type="term" value="P:lignin metabolic process"/>
    <property type="evidence" value="ECO:0007669"/>
    <property type="project" value="TreeGrafter"/>
</dbReference>
<keyword evidence="6" id="KW-0479">Metal-binding</keyword>
<dbReference type="GO" id="GO:0005506">
    <property type="term" value="F:iron ion binding"/>
    <property type="evidence" value="ECO:0007669"/>
    <property type="project" value="InterPro"/>
</dbReference>
<dbReference type="PANTHER" id="PTHR47948:SF4">
    <property type="entry name" value="TRANS-CINNAMATE 4-MONOOXYGENASE"/>
    <property type="match status" value="1"/>
</dbReference>
<comment type="caution">
    <text evidence="17">The sequence shown here is derived from an EMBL/GenBank/DDBJ whole genome shotgun (WGS) entry which is preliminary data.</text>
</comment>
<keyword evidence="7" id="KW-1133">Transmembrane helix</keyword>
<evidence type="ECO:0000256" key="4">
    <source>
        <dbReference type="ARBA" id="ARBA00022617"/>
    </source>
</evidence>
<name>A0A6A6KQE2_HEVBR</name>
<dbReference type="EMBL" id="JAAGAX010000015">
    <property type="protein sequence ID" value="KAF2290296.1"/>
    <property type="molecule type" value="Genomic_DNA"/>
</dbReference>
<evidence type="ECO:0000256" key="1">
    <source>
        <dbReference type="ARBA" id="ARBA00001971"/>
    </source>
</evidence>
<evidence type="ECO:0000256" key="14">
    <source>
        <dbReference type="ARBA" id="ARBA00042815"/>
    </source>
</evidence>
<evidence type="ECO:0000256" key="9">
    <source>
        <dbReference type="ARBA" id="ARBA00023004"/>
    </source>
</evidence>
<sequence>MAIPLLVPHMNLHGTTLKGFDILAESKILVNAWWLANNPTHWKNPKEFRPKRFLEEESNVEANGNDFRISSSYHLQDSQNLIPQRKVDNSACIY</sequence>
<proteinExistence type="inferred from homology"/>
<keyword evidence="4" id="KW-0349">Heme</keyword>
<dbReference type="Gene3D" id="1.10.630.10">
    <property type="entry name" value="Cytochrome P450"/>
    <property type="match status" value="1"/>
</dbReference>
<dbReference type="Proteomes" id="UP000467840">
    <property type="component" value="Chromosome 2"/>
</dbReference>